<gene>
    <name evidence="2" type="ORF">BFJ65_g14679</name>
</gene>
<reference evidence="2 3" key="1">
    <citation type="journal article" date="2018" name="Sci. Rep.">
        <title>Characterisation of pathogen-specific regions and novel effector candidates in Fusarium oxysporum f. sp. cepae.</title>
        <authorList>
            <person name="Armitage A.D."/>
            <person name="Taylor A."/>
            <person name="Sobczyk M.K."/>
            <person name="Baxter L."/>
            <person name="Greenfield B.P."/>
            <person name="Bates H.J."/>
            <person name="Wilson F."/>
            <person name="Jackson A.C."/>
            <person name="Ott S."/>
            <person name="Harrison R.J."/>
            <person name="Clarkson J.P."/>
        </authorList>
    </citation>
    <scope>NUCLEOTIDE SEQUENCE [LARGE SCALE GENOMIC DNA]</scope>
    <source>
        <strain evidence="2 3">FoC_Fus2</strain>
    </source>
</reference>
<organism evidence="2 3">
    <name type="scientific">Fusarium oxysporum f. sp. cepae</name>
    <dbReference type="NCBI Taxonomy" id="396571"/>
    <lineage>
        <taxon>Eukaryota</taxon>
        <taxon>Fungi</taxon>
        <taxon>Dikarya</taxon>
        <taxon>Ascomycota</taxon>
        <taxon>Pezizomycotina</taxon>
        <taxon>Sordariomycetes</taxon>
        <taxon>Hypocreomycetidae</taxon>
        <taxon>Hypocreales</taxon>
        <taxon>Nectriaceae</taxon>
        <taxon>Fusarium</taxon>
        <taxon>Fusarium oxysporum species complex</taxon>
    </lineage>
</organism>
<comment type="caution">
    <text evidence="2">The sequence shown here is derived from an EMBL/GenBank/DDBJ whole genome shotgun (WGS) entry which is preliminary data.</text>
</comment>
<feature type="region of interest" description="Disordered" evidence="1">
    <location>
        <begin position="47"/>
        <end position="121"/>
    </location>
</feature>
<dbReference type="Proteomes" id="UP000270866">
    <property type="component" value="Unassembled WGS sequence"/>
</dbReference>
<proteinExistence type="predicted"/>
<protein>
    <submittedName>
        <fullName evidence="2">Uncharacterized protein</fullName>
    </submittedName>
</protein>
<dbReference type="AlphaFoldDB" id="A0A3L6N2A2"/>
<feature type="compositionally biased region" description="Polar residues" evidence="1">
    <location>
        <begin position="62"/>
        <end position="75"/>
    </location>
</feature>
<accession>A0A3L6N2A2</accession>
<evidence type="ECO:0000256" key="1">
    <source>
        <dbReference type="SAM" id="MobiDB-lite"/>
    </source>
</evidence>
<dbReference type="EMBL" id="MRCU01000010">
    <property type="protein sequence ID" value="RKK10684.1"/>
    <property type="molecule type" value="Genomic_DNA"/>
</dbReference>
<evidence type="ECO:0000313" key="3">
    <source>
        <dbReference type="Proteomes" id="UP000270866"/>
    </source>
</evidence>
<evidence type="ECO:0000313" key="2">
    <source>
        <dbReference type="EMBL" id="RKK10684.1"/>
    </source>
</evidence>
<feature type="compositionally biased region" description="Basic and acidic residues" evidence="1">
    <location>
        <begin position="47"/>
        <end position="56"/>
    </location>
</feature>
<name>A0A3L6N2A2_FUSOX</name>
<sequence length="162" mass="18132">MSLHGHVLNEALKYFTGFVQDRFYDALPNLGFHEDWAEDYKHFENNIEHKREERKPKYSKQLPGQESPNAQPSSGQRRKDSDTLRKRGAKSCNESGENDHAAAQHLQKRAKTGAESHPEVPTVENTVECLQEHQISNVGHLTTSPSGSTGISSFGNLFTGTN</sequence>